<evidence type="ECO:0000256" key="4">
    <source>
        <dbReference type="SAM" id="MobiDB-lite"/>
    </source>
</evidence>
<name>A0A1X2HQD3_SYNRA</name>
<evidence type="ECO:0008006" key="7">
    <source>
        <dbReference type="Google" id="ProtNLM"/>
    </source>
</evidence>
<sequence length="611" mass="69999">MTFLYTRSLKRNRMLRRLTILSVIGTALFLYLTQSSWLEQTATDNDDQRSPRPHIANHHWDKYHPNYRGTGHGMTTGSSSNNGEEEDEQLDVAVPRGYVLDSLRQMRGSKAYNMRSSNNNGAQVPEKLQEVVHVDATVKQIKPDEKILAPAQQQPQPFHQQARQQQQQGQQKAMSKFAGEDSVYRLDQDDKYLPPGDGTSPDERYLSFMPHSGFHNQRIALVNALYLASRLNRTLLMPPVVLGEPIHWRKYDSLESFHRRSTKANLGYCREYLEAYYNKDESVHIPGNCVSSFGHTSLRWDRLFDMSSIKQRIRVRYRDDYDRTYLQRKYNIQHAETYQVKDELLYDYRIADKKGQSLGKYQREIFIGDLEQRKERLISFGSLFGTGRVMFTEPGSDELRKFLYGQFVFSRHVLPSLFDEADAIIASMGGKASYVSMHARVGDSIFERFSSQVMGKLWADLQKYVPLVRATTAGDSYQYNRQDTLDTATCLAPPTDRSAKAVDWDTKTVASGRPLVIFMATDAPVPRSHPLFEQIFATFPCVVTLSDLYDFKSSALASLVNPTDGVRYGKFLVPFLDGLIASHGQEFTGSMWSTFSSYIRFLHDQYVLQAP</sequence>
<evidence type="ECO:0000313" key="6">
    <source>
        <dbReference type="Proteomes" id="UP000242180"/>
    </source>
</evidence>
<dbReference type="OMA" id="NWCAREL"/>
<accession>A0A1X2HQD3</accession>
<evidence type="ECO:0000256" key="2">
    <source>
        <dbReference type="ARBA" id="ARBA00023253"/>
    </source>
</evidence>
<keyword evidence="1" id="KW-0808">Transferase</keyword>
<dbReference type="PANTHER" id="PTHR36050:SF1">
    <property type="entry name" value="O-FUCOSYLTRANSFERASE 30"/>
    <property type="match status" value="1"/>
</dbReference>
<keyword evidence="3" id="KW-0119">Carbohydrate metabolism</keyword>
<evidence type="ECO:0000256" key="3">
    <source>
        <dbReference type="ARBA" id="ARBA00023277"/>
    </source>
</evidence>
<dbReference type="OrthoDB" id="1882547at2759"/>
<feature type="region of interest" description="Disordered" evidence="4">
    <location>
        <begin position="151"/>
        <end position="178"/>
    </location>
</feature>
<evidence type="ECO:0000313" key="5">
    <source>
        <dbReference type="EMBL" id="ORZ01605.1"/>
    </source>
</evidence>
<protein>
    <recommendedName>
        <fullName evidence="7">GDP-fucose protein O-fucosyltransferase-domain-containing protein</fullName>
    </recommendedName>
</protein>
<dbReference type="Pfam" id="PF10250">
    <property type="entry name" value="O-FucT"/>
    <property type="match status" value="1"/>
</dbReference>
<feature type="compositionally biased region" description="Low complexity" evidence="4">
    <location>
        <begin position="151"/>
        <end position="171"/>
    </location>
</feature>
<dbReference type="CDD" id="cd11296">
    <property type="entry name" value="O-FucT_like"/>
    <property type="match status" value="1"/>
</dbReference>
<organism evidence="5 6">
    <name type="scientific">Syncephalastrum racemosum</name>
    <name type="common">Filamentous fungus</name>
    <dbReference type="NCBI Taxonomy" id="13706"/>
    <lineage>
        <taxon>Eukaryota</taxon>
        <taxon>Fungi</taxon>
        <taxon>Fungi incertae sedis</taxon>
        <taxon>Mucoromycota</taxon>
        <taxon>Mucoromycotina</taxon>
        <taxon>Mucoromycetes</taxon>
        <taxon>Mucorales</taxon>
        <taxon>Syncephalastraceae</taxon>
        <taxon>Syncephalastrum</taxon>
    </lineage>
</organism>
<feature type="region of interest" description="Disordered" evidence="4">
    <location>
        <begin position="42"/>
        <end position="89"/>
    </location>
</feature>
<gene>
    <name evidence="5" type="ORF">BCR43DRAFT_487201</name>
</gene>
<evidence type="ECO:0000256" key="1">
    <source>
        <dbReference type="ARBA" id="ARBA00022679"/>
    </source>
</evidence>
<proteinExistence type="predicted"/>
<dbReference type="EMBL" id="MCGN01000002">
    <property type="protein sequence ID" value="ORZ01605.1"/>
    <property type="molecule type" value="Genomic_DNA"/>
</dbReference>
<dbReference type="AlphaFoldDB" id="A0A1X2HQD3"/>
<keyword evidence="2" id="KW-0294">Fucose metabolism</keyword>
<dbReference type="PANTHER" id="PTHR36050">
    <property type="entry name" value="O-FUCOSYLTRANSFERASE 30"/>
    <property type="match status" value="1"/>
</dbReference>
<keyword evidence="6" id="KW-1185">Reference proteome</keyword>
<dbReference type="Proteomes" id="UP000242180">
    <property type="component" value="Unassembled WGS sequence"/>
</dbReference>
<feature type="compositionally biased region" description="Low complexity" evidence="4">
    <location>
        <begin position="73"/>
        <end position="82"/>
    </location>
</feature>
<dbReference type="Gene3D" id="3.40.50.11350">
    <property type="match status" value="1"/>
</dbReference>
<reference evidence="5 6" key="1">
    <citation type="submission" date="2016-07" db="EMBL/GenBank/DDBJ databases">
        <title>Pervasive Adenine N6-methylation of Active Genes in Fungi.</title>
        <authorList>
            <consortium name="DOE Joint Genome Institute"/>
            <person name="Mondo S.J."/>
            <person name="Dannebaum R.O."/>
            <person name="Kuo R.C."/>
            <person name="Labutti K."/>
            <person name="Haridas S."/>
            <person name="Kuo A."/>
            <person name="Salamov A."/>
            <person name="Ahrendt S.R."/>
            <person name="Lipzen A."/>
            <person name="Sullivan W."/>
            <person name="Andreopoulos W.B."/>
            <person name="Clum A."/>
            <person name="Lindquist E."/>
            <person name="Daum C."/>
            <person name="Ramamoorthy G.K."/>
            <person name="Gryganskyi A."/>
            <person name="Culley D."/>
            <person name="Magnuson J.K."/>
            <person name="James T.Y."/>
            <person name="O'Malley M.A."/>
            <person name="Stajich J.E."/>
            <person name="Spatafora J.W."/>
            <person name="Visel A."/>
            <person name="Grigoriev I.V."/>
        </authorList>
    </citation>
    <scope>NUCLEOTIDE SEQUENCE [LARGE SCALE GENOMIC DNA]</scope>
    <source>
        <strain evidence="5 6">NRRL 2496</strain>
    </source>
</reference>
<comment type="caution">
    <text evidence="5">The sequence shown here is derived from an EMBL/GenBank/DDBJ whole genome shotgun (WGS) entry which is preliminary data.</text>
</comment>
<dbReference type="InParanoid" id="A0A1X2HQD3"/>
<dbReference type="InterPro" id="IPR019378">
    <property type="entry name" value="GDP-Fuc_O-FucTrfase"/>
</dbReference>
<dbReference type="STRING" id="13706.A0A1X2HQD3"/>